<dbReference type="PANTHER" id="PTHR23355">
    <property type="entry name" value="RIBONUCLEASE"/>
    <property type="match status" value="1"/>
</dbReference>
<feature type="compositionally biased region" description="Gly residues" evidence="8">
    <location>
        <begin position="759"/>
        <end position="769"/>
    </location>
</feature>
<reference evidence="10 12" key="1">
    <citation type="submission" date="2015-09" db="EMBL/GenBank/DDBJ databases">
        <title>Identification and resolution of microdiversity through metagenomic sequencing of parallel consortia.</title>
        <authorList>
            <person name="Nelson W.C."/>
            <person name="Romine M.F."/>
            <person name="Lindemann S.R."/>
        </authorList>
    </citation>
    <scope>NUCLEOTIDE SEQUENCE [LARGE SCALE GENOMIC DNA]</scope>
    <source>
        <strain evidence="10">HL-109</strain>
    </source>
</reference>
<dbReference type="SMART" id="SM00955">
    <property type="entry name" value="RNB"/>
    <property type="match status" value="1"/>
</dbReference>
<feature type="region of interest" description="Disordered" evidence="8">
    <location>
        <begin position="746"/>
        <end position="789"/>
    </location>
</feature>
<dbReference type="CDD" id="cd04471">
    <property type="entry name" value="S1_RNase_R"/>
    <property type="match status" value="1"/>
</dbReference>
<dbReference type="Pfam" id="PF00575">
    <property type="entry name" value="S1"/>
    <property type="match status" value="1"/>
</dbReference>
<dbReference type="InterPro" id="IPR011805">
    <property type="entry name" value="RNase_R"/>
</dbReference>
<comment type="catalytic activity">
    <reaction evidence="1 7">
        <text>Exonucleolytic cleavage in the 3'- to 5'-direction to yield nucleoside 5'-phosphates.</text>
        <dbReference type="EC" id="3.1.13.1"/>
    </reaction>
</comment>
<dbReference type="PATRIC" id="fig|1653334.4.peg.2053"/>
<dbReference type="NCBIfam" id="TIGR00358">
    <property type="entry name" value="3_prime_RNase"/>
    <property type="match status" value="1"/>
</dbReference>
<feature type="region of interest" description="Disordered" evidence="8">
    <location>
        <begin position="1"/>
        <end position="23"/>
    </location>
</feature>
<keyword evidence="4 7" id="KW-0378">Hydrolase</keyword>
<evidence type="ECO:0000256" key="6">
    <source>
        <dbReference type="ARBA" id="ARBA00022884"/>
    </source>
</evidence>
<dbReference type="EC" id="3.1.13.1" evidence="7"/>
<name>A0A0P7Y5Y5_9HYPH</name>
<proteinExistence type="inferred from homology"/>
<feature type="compositionally biased region" description="Basic residues" evidence="8">
    <location>
        <begin position="1"/>
        <end position="13"/>
    </location>
</feature>
<dbReference type="InterPro" id="IPR004476">
    <property type="entry name" value="RNase_II/RNase_R"/>
</dbReference>
<comment type="caution">
    <text evidence="10">The sequence shown here is derived from an EMBL/GenBank/DDBJ whole genome shotgun (WGS) entry which is preliminary data.</text>
</comment>
<dbReference type="STRING" id="1653334.GA0071312_3538"/>
<evidence type="ECO:0000256" key="3">
    <source>
        <dbReference type="ARBA" id="ARBA00022722"/>
    </source>
</evidence>
<evidence type="ECO:0000256" key="2">
    <source>
        <dbReference type="ARBA" id="ARBA00022490"/>
    </source>
</evidence>
<dbReference type="GO" id="GO:0005829">
    <property type="term" value="C:cytosol"/>
    <property type="evidence" value="ECO:0007669"/>
    <property type="project" value="TreeGrafter"/>
</dbReference>
<keyword evidence="6 7" id="KW-0694">RNA-binding</keyword>
<accession>A0A0P7Y5Y5</accession>
<dbReference type="HAMAP" id="MF_01895">
    <property type="entry name" value="RNase_R"/>
    <property type="match status" value="1"/>
</dbReference>
<dbReference type="InterPro" id="IPR040476">
    <property type="entry name" value="CSD2"/>
</dbReference>
<dbReference type="SMART" id="SM00316">
    <property type="entry name" value="S1"/>
    <property type="match status" value="1"/>
</dbReference>
<feature type="compositionally biased region" description="Basic residues" evidence="8">
    <location>
        <begin position="780"/>
        <end position="789"/>
    </location>
</feature>
<dbReference type="SUPFAM" id="SSF50249">
    <property type="entry name" value="Nucleic acid-binding proteins"/>
    <property type="match status" value="2"/>
</dbReference>
<evidence type="ECO:0000256" key="7">
    <source>
        <dbReference type="HAMAP-Rule" id="MF_01895"/>
    </source>
</evidence>
<dbReference type="NCBIfam" id="TIGR02063">
    <property type="entry name" value="RNase_R"/>
    <property type="match status" value="1"/>
</dbReference>
<dbReference type="EMBL" id="LJSX01000001">
    <property type="protein sequence ID" value="KPQ12792.1"/>
    <property type="molecule type" value="Genomic_DNA"/>
</dbReference>
<keyword evidence="2 7" id="KW-0963">Cytoplasm</keyword>
<comment type="similarity">
    <text evidence="7">Belongs to the RNR ribonuclease family. RNase R subfamily.</text>
</comment>
<dbReference type="Pfam" id="PF17876">
    <property type="entry name" value="CSD2"/>
    <property type="match status" value="1"/>
</dbReference>
<keyword evidence="5 7" id="KW-0269">Exonuclease</keyword>
<dbReference type="InterPro" id="IPR050180">
    <property type="entry name" value="RNR_Ribonuclease"/>
</dbReference>
<evidence type="ECO:0000313" key="12">
    <source>
        <dbReference type="Proteomes" id="UP000050497"/>
    </source>
</evidence>
<keyword evidence="3 7" id="KW-0540">Nuclease</keyword>
<dbReference type="Proteomes" id="UP000182800">
    <property type="component" value="Unassembled WGS sequence"/>
</dbReference>
<dbReference type="Gene3D" id="2.40.50.140">
    <property type="entry name" value="Nucleic acid-binding proteins"/>
    <property type="match status" value="1"/>
</dbReference>
<keyword evidence="13" id="KW-1185">Reference proteome</keyword>
<gene>
    <name evidence="7 10" type="primary">rnr</name>
    <name evidence="11" type="ORF">GA0071312_3538</name>
    <name evidence="10" type="ORF">HLUCCO17_01460</name>
</gene>
<organism evidence="10 12">
    <name type="scientific">Saliniramus fredricksonii</name>
    <dbReference type="NCBI Taxonomy" id="1653334"/>
    <lineage>
        <taxon>Bacteria</taxon>
        <taxon>Pseudomonadati</taxon>
        <taxon>Pseudomonadota</taxon>
        <taxon>Alphaproteobacteria</taxon>
        <taxon>Hyphomicrobiales</taxon>
        <taxon>Salinarimonadaceae</taxon>
        <taxon>Saliniramus</taxon>
    </lineage>
</organism>
<evidence type="ECO:0000259" key="9">
    <source>
        <dbReference type="PROSITE" id="PS50126"/>
    </source>
</evidence>
<dbReference type="PROSITE" id="PS50126">
    <property type="entry name" value="S1"/>
    <property type="match status" value="1"/>
</dbReference>
<protein>
    <recommendedName>
        <fullName evidence="7">Ribonuclease R</fullName>
        <shortName evidence="7">RNase R</shortName>
        <ecNumber evidence="7">3.1.13.1</ecNumber>
    </recommendedName>
</protein>
<evidence type="ECO:0000256" key="4">
    <source>
        <dbReference type="ARBA" id="ARBA00022801"/>
    </source>
</evidence>
<dbReference type="EMBL" id="FMBM01000003">
    <property type="protein sequence ID" value="SCC82533.1"/>
    <property type="molecule type" value="Genomic_DNA"/>
</dbReference>
<evidence type="ECO:0000313" key="13">
    <source>
        <dbReference type="Proteomes" id="UP000182800"/>
    </source>
</evidence>
<dbReference type="GO" id="GO:0006402">
    <property type="term" value="P:mRNA catabolic process"/>
    <property type="evidence" value="ECO:0007669"/>
    <property type="project" value="TreeGrafter"/>
</dbReference>
<dbReference type="InterPro" id="IPR003029">
    <property type="entry name" value="S1_domain"/>
</dbReference>
<evidence type="ECO:0000313" key="11">
    <source>
        <dbReference type="EMBL" id="SCC82533.1"/>
    </source>
</evidence>
<evidence type="ECO:0000256" key="5">
    <source>
        <dbReference type="ARBA" id="ARBA00022839"/>
    </source>
</evidence>
<dbReference type="Pfam" id="PF00773">
    <property type="entry name" value="RNB"/>
    <property type="match status" value="1"/>
</dbReference>
<evidence type="ECO:0000313" key="10">
    <source>
        <dbReference type="EMBL" id="KPQ12792.1"/>
    </source>
</evidence>
<comment type="function">
    <text evidence="7">3'-5' exoribonuclease that releases 5'-nucleoside monophosphates and is involved in maturation of structured RNAs.</text>
</comment>
<dbReference type="AlphaFoldDB" id="A0A0P7Y5Y5"/>
<dbReference type="InterPro" id="IPR001900">
    <property type="entry name" value="RNase_II/R"/>
</dbReference>
<reference evidence="11 13" key="2">
    <citation type="submission" date="2016-08" db="EMBL/GenBank/DDBJ databases">
        <authorList>
            <person name="Varghese N."/>
            <person name="Submissions Spin"/>
        </authorList>
    </citation>
    <scope>NUCLEOTIDE SEQUENCE [LARGE SCALE GENOMIC DNA]</scope>
    <source>
        <strain evidence="11 13">HL-109</strain>
    </source>
</reference>
<evidence type="ECO:0000256" key="8">
    <source>
        <dbReference type="SAM" id="MobiDB-lite"/>
    </source>
</evidence>
<dbReference type="InterPro" id="IPR022966">
    <property type="entry name" value="RNase_II/R_CS"/>
</dbReference>
<feature type="domain" description="S1 motif" evidence="9">
    <location>
        <begin position="660"/>
        <end position="741"/>
    </location>
</feature>
<dbReference type="GO" id="GO:0003723">
    <property type="term" value="F:RNA binding"/>
    <property type="evidence" value="ECO:0007669"/>
    <property type="project" value="UniProtKB-UniRule"/>
</dbReference>
<dbReference type="GO" id="GO:0008859">
    <property type="term" value="F:exoribonuclease II activity"/>
    <property type="evidence" value="ECO:0007669"/>
    <property type="project" value="UniProtKB-UniRule"/>
</dbReference>
<dbReference type="InterPro" id="IPR012340">
    <property type="entry name" value="NA-bd_OB-fold"/>
</dbReference>
<sequence length="789" mass="86407">MPTRLTTRRRKAKAASDAQGGDHANLPAREEIIAFIKEQTGKVGRREIARAFGIKGGDRIFLKHLLKELEEEGLIDRKRKRLTGKDMLPPVVLADIVSRDEDGELIAVPADWDAADDGAAPRILVTLSRRPRPGQPAPGINDRALLRVQRNDEDEDGPAYSGRVIKVLPRQKAQILGIFRPLPGGGGRLIPVDKKMLGKELAIAPGDEGGAGDGDLVAVHVAPQKRYGLDMAKVRERLGSMKSEKAVSQVALHVHNIPHVFPDQVIAEAEAARHVGLAGREDWRDLPIITIDPADAKDHDDAVHARPDDDPKNEGGFVLTVAIADVAAYVRPGSALDREALERGNSVYFPDRVVPMLPERISNDLCSLRPLEDRPAIAVRMVIGADGLKKRHSFHRVMMRSAARLSYQQAQAAIDGRPDGVTGPILEPVLKPLWDCYRCLARARDERQPLALDLPERKIILNAEGMVDQVLVPERLDAHRLIEECMILANVAAAEALEKAKIPFIYRAHDEPSLTKMHALGEVLASVALKMPKQGALRPTLFNRILKAVEGLEHQTFINEVVLRTQSQAEYTSQNYGHFGLNLRRYAHFTSPIRRYADLIVHRALISAHDLGKDGLHPETTHDQLAEISARISAAERRAMAAERETIDRLIAYHLADKVGATFEGQISGVTKSGLFVKLDHTGADGFVPASTIGDDYFRYEEYGHALVGDRTGETYRLGDRVSVKLVEAAPVQGALRFELLSEGRKGAAPLPHGRRGRPGGGKPGGRKGAGTKVRIGSTARRKGGKGRT</sequence>
<dbReference type="PANTHER" id="PTHR23355:SF9">
    <property type="entry name" value="DIS3-LIKE EXONUCLEASE 2"/>
    <property type="match status" value="1"/>
</dbReference>
<evidence type="ECO:0000256" key="1">
    <source>
        <dbReference type="ARBA" id="ARBA00001849"/>
    </source>
</evidence>
<dbReference type="Proteomes" id="UP000050497">
    <property type="component" value="Unassembled WGS sequence"/>
</dbReference>
<dbReference type="PROSITE" id="PS01175">
    <property type="entry name" value="RIBONUCLEASE_II"/>
    <property type="match status" value="1"/>
</dbReference>
<comment type="subcellular location">
    <subcellularLocation>
        <location evidence="7">Cytoplasm</location>
    </subcellularLocation>
</comment>